<accession>A0A8S5MIX3</accession>
<reference evidence="1" key="1">
    <citation type="journal article" date="2021" name="Proc. Natl. Acad. Sci. U.S.A.">
        <title>A Catalog of Tens of Thousands of Viruses from Human Metagenomes Reveals Hidden Associations with Chronic Diseases.</title>
        <authorList>
            <person name="Tisza M.J."/>
            <person name="Buck C.B."/>
        </authorList>
    </citation>
    <scope>NUCLEOTIDE SEQUENCE</scope>
    <source>
        <strain evidence="1">CtwQg18</strain>
    </source>
</reference>
<proteinExistence type="predicted"/>
<sequence>MNRKEDYRDMEKYHKACQRQHRRYYSKTSFLYPSHPWTTEEDALVIKHEITDSELSEKIGRSVGAIHNRRYELKKLAR</sequence>
<dbReference type="EMBL" id="BK014913">
    <property type="protein sequence ID" value="DAD82158.1"/>
    <property type="molecule type" value="Genomic_DNA"/>
</dbReference>
<protein>
    <submittedName>
        <fullName evidence="1">CASP8-associated protein 2</fullName>
    </submittedName>
</protein>
<dbReference type="EMBL" id="BK014913">
    <property type="protein sequence ID" value="DAD82237.1"/>
    <property type="molecule type" value="Genomic_DNA"/>
</dbReference>
<organism evidence="1">
    <name type="scientific">Siphoviridae sp. ctwQg18</name>
    <dbReference type="NCBI Taxonomy" id="2826516"/>
    <lineage>
        <taxon>Viruses</taxon>
        <taxon>Duplodnaviria</taxon>
        <taxon>Heunggongvirae</taxon>
        <taxon>Uroviricota</taxon>
        <taxon>Caudoviricetes</taxon>
    </lineage>
</organism>
<evidence type="ECO:0000313" key="1">
    <source>
        <dbReference type="EMBL" id="DAD82158.1"/>
    </source>
</evidence>
<name>A0A8S5MIX3_9CAUD</name>